<organism evidence="1 2">
    <name type="scientific">Pistacia atlantica</name>
    <dbReference type="NCBI Taxonomy" id="434234"/>
    <lineage>
        <taxon>Eukaryota</taxon>
        <taxon>Viridiplantae</taxon>
        <taxon>Streptophyta</taxon>
        <taxon>Embryophyta</taxon>
        <taxon>Tracheophyta</taxon>
        <taxon>Spermatophyta</taxon>
        <taxon>Magnoliopsida</taxon>
        <taxon>eudicotyledons</taxon>
        <taxon>Gunneridae</taxon>
        <taxon>Pentapetalae</taxon>
        <taxon>rosids</taxon>
        <taxon>malvids</taxon>
        <taxon>Sapindales</taxon>
        <taxon>Anacardiaceae</taxon>
        <taxon>Pistacia</taxon>
    </lineage>
</organism>
<proteinExistence type="predicted"/>
<name>A0ACC1ANP5_9ROSI</name>
<accession>A0ACC1ANP5</accession>
<sequence length="96" mass="11010">MEKAQKLVRAKGCELQERFDILAKAGIDRKDVCEMRVKVRLLLYNWLKDQGVVEPMLSLSTLITCMDNIFEARYVNLHPGVADEIYEAKQTHDQGA</sequence>
<gene>
    <name evidence="1" type="ORF">Patl1_33048</name>
</gene>
<keyword evidence="2" id="KW-1185">Reference proteome</keyword>
<dbReference type="EMBL" id="CM047905">
    <property type="protein sequence ID" value="KAJ0088325.1"/>
    <property type="molecule type" value="Genomic_DNA"/>
</dbReference>
<comment type="caution">
    <text evidence="1">The sequence shown here is derived from an EMBL/GenBank/DDBJ whole genome shotgun (WGS) entry which is preliminary data.</text>
</comment>
<evidence type="ECO:0000313" key="1">
    <source>
        <dbReference type="EMBL" id="KAJ0088325.1"/>
    </source>
</evidence>
<evidence type="ECO:0000313" key="2">
    <source>
        <dbReference type="Proteomes" id="UP001164250"/>
    </source>
</evidence>
<dbReference type="Proteomes" id="UP001164250">
    <property type="component" value="Chromosome 9"/>
</dbReference>
<protein>
    <submittedName>
        <fullName evidence="1">Uncharacterized protein</fullName>
    </submittedName>
</protein>
<reference evidence="2" key="1">
    <citation type="journal article" date="2023" name="G3 (Bethesda)">
        <title>Genome assembly and association tests identify interacting loci associated with vigor, precocity, and sex in interspecific pistachio rootstocks.</title>
        <authorList>
            <person name="Palmer W."/>
            <person name="Jacygrad E."/>
            <person name="Sagayaradj S."/>
            <person name="Cavanaugh K."/>
            <person name="Han R."/>
            <person name="Bertier L."/>
            <person name="Beede B."/>
            <person name="Kafkas S."/>
            <person name="Golino D."/>
            <person name="Preece J."/>
            <person name="Michelmore R."/>
        </authorList>
    </citation>
    <scope>NUCLEOTIDE SEQUENCE [LARGE SCALE GENOMIC DNA]</scope>
</reference>